<dbReference type="PROSITE" id="PS51253">
    <property type="entry name" value="HTH_CENPB"/>
    <property type="match status" value="1"/>
</dbReference>
<feature type="coiled-coil region" evidence="3">
    <location>
        <begin position="487"/>
        <end position="514"/>
    </location>
</feature>
<protein>
    <submittedName>
        <fullName evidence="6">Tigger transposable element-derived protein 1-like</fullName>
    </submittedName>
</protein>
<dbReference type="InterPro" id="IPR006600">
    <property type="entry name" value="HTH_CenpB_DNA-bd_dom"/>
</dbReference>
<dbReference type="GO" id="GO:0005634">
    <property type="term" value="C:nucleus"/>
    <property type="evidence" value="ECO:0007669"/>
    <property type="project" value="UniProtKB-SubCell"/>
</dbReference>
<dbReference type="SUPFAM" id="SSF46689">
    <property type="entry name" value="Homeodomain-like"/>
    <property type="match status" value="1"/>
</dbReference>
<organism evidence="5 6">
    <name type="scientific">Dermatophagoides pteronyssinus</name>
    <name type="common">European house dust mite</name>
    <dbReference type="NCBI Taxonomy" id="6956"/>
    <lineage>
        <taxon>Eukaryota</taxon>
        <taxon>Metazoa</taxon>
        <taxon>Ecdysozoa</taxon>
        <taxon>Arthropoda</taxon>
        <taxon>Chelicerata</taxon>
        <taxon>Arachnida</taxon>
        <taxon>Acari</taxon>
        <taxon>Acariformes</taxon>
        <taxon>Sarcoptiformes</taxon>
        <taxon>Astigmata</taxon>
        <taxon>Psoroptidia</taxon>
        <taxon>Analgoidea</taxon>
        <taxon>Pyroglyphidae</taxon>
        <taxon>Dermatophagoidinae</taxon>
        <taxon>Dermatophagoides</taxon>
    </lineage>
</organism>
<dbReference type="PANTHER" id="PTHR19303:SF73">
    <property type="entry name" value="PROTEIN PDC2"/>
    <property type="match status" value="1"/>
</dbReference>
<dbReference type="OMA" id="NIMHIAQ"/>
<dbReference type="InterPro" id="IPR009057">
    <property type="entry name" value="Homeodomain-like_sf"/>
</dbReference>
<accession>A0A6P6Y6U3</accession>
<dbReference type="SMART" id="SM00674">
    <property type="entry name" value="CENPB"/>
    <property type="match status" value="1"/>
</dbReference>
<dbReference type="Pfam" id="PF03221">
    <property type="entry name" value="HTH_Tnp_Tc5"/>
    <property type="match status" value="1"/>
</dbReference>
<keyword evidence="3" id="KW-0175">Coiled coil</keyword>
<gene>
    <name evidence="6" type="primary">LOC113794790</name>
</gene>
<dbReference type="InParanoid" id="A0A6P6Y6U3"/>
<dbReference type="Gene3D" id="1.10.10.60">
    <property type="entry name" value="Homeodomain-like"/>
    <property type="match status" value="2"/>
</dbReference>
<dbReference type="InterPro" id="IPR050863">
    <property type="entry name" value="CenT-Element_Derived"/>
</dbReference>
<dbReference type="KEGG" id="dpte:113794790"/>
<keyword evidence="2" id="KW-0238">DNA-binding</keyword>
<dbReference type="OrthoDB" id="6514731at2759"/>
<comment type="subcellular location">
    <subcellularLocation>
        <location evidence="1">Nucleus</location>
    </subcellularLocation>
</comment>
<reference evidence="6" key="1">
    <citation type="submission" date="2025-08" db="UniProtKB">
        <authorList>
            <consortium name="RefSeq"/>
        </authorList>
    </citation>
    <scope>IDENTIFICATION</scope>
    <source>
        <strain evidence="6">Airmid</strain>
    </source>
</reference>
<evidence type="ECO:0000259" key="4">
    <source>
        <dbReference type="PROSITE" id="PS51253"/>
    </source>
</evidence>
<evidence type="ECO:0000313" key="6">
    <source>
        <dbReference type="RefSeq" id="XP_027200731.1"/>
    </source>
</evidence>
<evidence type="ECO:0000256" key="2">
    <source>
        <dbReference type="ARBA" id="ARBA00023125"/>
    </source>
</evidence>
<dbReference type="Pfam" id="PF03184">
    <property type="entry name" value="DDE_1"/>
    <property type="match status" value="1"/>
</dbReference>
<evidence type="ECO:0000256" key="3">
    <source>
        <dbReference type="SAM" id="Coils"/>
    </source>
</evidence>
<evidence type="ECO:0000256" key="1">
    <source>
        <dbReference type="ARBA" id="ARBA00004123"/>
    </source>
</evidence>
<sequence length="543" mass="62997">MVLCATQANEHFEVLFRTLRNVSANETFSYGFFINLKNEGAKISSIAQTYKLNESTVRTILKNGERIQKSVAICSPTAAKRIAKQRDPKLITMEHALAIWIQDCASKKIPLSTNLIMEKSIRLFNLLKNKENFSNELPEKPFVASKGWFNNFKNRFSFKNVNFQGEQASADVEGAEKFITELPRIIEEGGYSQHQIFNADETALYWKKFPSRTFISKNQKQINGFKLSKERITLHVCSNLSGDFVLKPMLINKSLNPRAFKNIDMAKLPIFWTANQKGWMTKVLFKRWFNECFIPDVEKYLYDKNLSFKILLLIDNASSHSKDINHPNVKIVFFPPNCTSLIQPLDQGIIATIKSYYIRRTFKKIFDRLEEDKELSVIQAFKDFTILDCIEAIDLSFKELKKETINACWRPLLPQMVNQSNIIPHERLVEHQKIIEIASKIDGLKEININDIEELLAADTLDDEELIELLDTNSNDQYENENESQLIVNHNFNKNKLEKALELAENLKDFIMENDPSIVRSDKFIRELNYCMQPYQIIFDSLK</sequence>
<feature type="domain" description="HTH CENPB-type" evidence="4">
    <location>
        <begin position="81"/>
        <end position="162"/>
    </location>
</feature>
<dbReference type="RefSeq" id="XP_027200731.1">
    <property type="nucleotide sequence ID" value="XM_027344930.1"/>
</dbReference>
<dbReference type="Proteomes" id="UP000515146">
    <property type="component" value="Unplaced"/>
</dbReference>
<evidence type="ECO:0000313" key="5">
    <source>
        <dbReference type="Proteomes" id="UP000515146"/>
    </source>
</evidence>
<dbReference type="InterPro" id="IPR004875">
    <property type="entry name" value="DDE_SF_endonuclease_dom"/>
</dbReference>
<dbReference type="InterPro" id="IPR036397">
    <property type="entry name" value="RNaseH_sf"/>
</dbReference>
<dbReference type="PANTHER" id="PTHR19303">
    <property type="entry name" value="TRANSPOSON"/>
    <property type="match status" value="1"/>
</dbReference>
<dbReference type="AlphaFoldDB" id="A0A6P6Y6U3"/>
<dbReference type="Gene3D" id="3.30.420.10">
    <property type="entry name" value="Ribonuclease H-like superfamily/Ribonuclease H"/>
    <property type="match status" value="1"/>
</dbReference>
<keyword evidence="5" id="KW-1185">Reference proteome</keyword>
<name>A0A6P6Y6U3_DERPT</name>
<dbReference type="GO" id="GO:0003677">
    <property type="term" value="F:DNA binding"/>
    <property type="evidence" value="ECO:0007669"/>
    <property type="project" value="UniProtKB-KW"/>
</dbReference>
<proteinExistence type="predicted"/>